<dbReference type="AlphaFoldDB" id="A0A1W6JYM0"/>
<keyword evidence="5 6" id="KW-0472">Membrane</keyword>
<dbReference type="PANTHER" id="PTHR11706:SF33">
    <property type="entry name" value="NATURAL RESISTANCE-ASSOCIATED MACROPHAGE PROTEIN 2"/>
    <property type="match status" value="1"/>
</dbReference>
<evidence type="ECO:0000256" key="6">
    <source>
        <dbReference type="SAM" id="Phobius"/>
    </source>
</evidence>
<evidence type="ECO:0000256" key="1">
    <source>
        <dbReference type="ARBA" id="ARBA00004141"/>
    </source>
</evidence>
<keyword evidence="4 6" id="KW-1133">Transmembrane helix</keyword>
<dbReference type="Proteomes" id="UP000193404">
    <property type="component" value="Chromosome"/>
</dbReference>
<dbReference type="KEGG" id="aman:B6F84_04335"/>
<feature type="transmembrane region" description="Helical" evidence="6">
    <location>
        <begin position="369"/>
        <end position="388"/>
    </location>
</feature>
<feature type="transmembrane region" description="Helical" evidence="6">
    <location>
        <begin position="264"/>
        <end position="290"/>
    </location>
</feature>
<gene>
    <name evidence="7" type="ORF">B6F84_04335</name>
</gene>
<evidence type="ECO:0000256" key="2">
    <source>
        <dbReference type="ARBA" id="ARBA00022448"/>
    </source>
</evidence>
<keyword evidence="8" id="KW-1185">Reference proteome</keyword>
<dbReference type="STRING" id="282676.B6F84_04335"/>
<accession>A0A1W6JYM0</accession>
<dbReference type="EMBL" id="CP020477">
    <property type="protein sequence ID" value="ARM75335.1"/>
    <property type="molecule type" value="Genomic_DNA"/>
</dbReference>
<dbReference type="PANTHER" id="PTHR11706">
    <property type="entry name" value="SOLUTE CARRIER PROTEIN FAMILY 11 MEMBER"/>
    <property type="match status" value="1"/>
</dbReference>
<feature type="transmembrane region" description="Helical" evidence="6">
    <location>
        <begin position="141"/>
        <end position="157"/>
    </location>
</feature>
<comment type="subcellular location">
    <subcellularLocation>
        <location evidence="1">Membrane</location>
        <topology evidence="1">Multi-pass membrane protein</topology>
    </subcellularLocation>
</comment>
<feature type="transmembrane region" description="Helical" evidence="6">
    <location>
        <begin position="326"/>
        <end position="348"/>
    </location>
</feature>
<evidence type="ECO:0000313" key="7">
    <source>
        <dbReference type="EMBL" id="ARM75335.1"/>
    </source>
</evidence>
<evidence type="ECO:0000256" key="4">
    <source>
        <dbReference type="ARBA" id="ARBA00022989"/>
    </source>
</evidence>
<organism evidence="7 8">
    <name type="scientific">Acidianus manzaensis</name>
    <dbReference type="NCBI Taxonomy" id="282676"/>
    <lineage>
        <taxon>Archaea</taxon>
        <taxon>Thermoproteota</taxon>
        <taxon>Thermoprotei</taxon>
        <taxon>Sulfolobales</taxon>
        <taxon>Sulfolobaceae</taxon>
        <taxon>Acidianus</taxon>
    </lineage>
</organism>
<dbReference type="OrthoDB" id="211791at2157"/>
<keyword evidence="2" id="KW-0813">Transport</keyword>
<feature type="transmembrane region" description="Helical" evidence="6">
    <location>
        <begin position="40"/>
        <end position="59"/>
    </location>
</feature>
<dbReference type="GO" id="GO:0005384">
    <property type="term" value="F:manganese ion transmembrane transporter activity"/>
    <property type="evidence" value="ECO:0007669"/>
    <property type="project" value="TreeGrafter"/>
</dbReference>
<dbReference type="InterPro" id="IPR001046">
    <property type="entry name" value="NRAMP_fam"/>
</dbReference>
<proteinExistence type="predicted"/>
<evidence type="ECO:0000256" key="3">
    <source>
        <dbReference type="ARBA" id="ARBA00022692"/>
    </source>
</evidence>
<keyword evidence="3 6" id="KW-0812">Transmembrane</keyword>
<feature type="transmembrane region" description="Helical" evidence="6">
    <location>
        <begin position="302"/>
        <end position="320"/>
    </location>
</feature>
<dbReference type="GeneID" id="41590121"/>
<feature type="transmembrane region" description="Helical" evidence="6">
    <location>
        <begin position="80"/>
        <end position="98"/>
    </location>
</feature>
<dbReference type="GO" id="GO:0015086">
    <property type="term" value="F:cadmium ion transmembrane transporter activity"/>
    <property type="evidence" value="ECO:0007669"/>
    <property type="project" value="TreeGrafter"/>
</dbReference>
<name>A0A1W6JYM0_9CREN</name>
<dbReference type="GO" id="GO:0034755">
    <property type="term" value="P:iron ion transmembrane transport"/>
    <property type="evidence" value="ECO:0007669"/>
    <property type="project" value="TreeGrafter"/>
</dbReference>
<evidence type="ECO:0000313" key="8">
    <source>
        <dbReference type="Proteomes" id="UP000193404"/>
    </source>
</evidence>
<reference evidence="7 8" key="1">
    <citation type="submission" date="2017-03" db="EMBL/GenBank/DDBJ databases">
        <title>Sulfur activation and transportation mechanism of thermophilic Archaea Acidianus manzaensis YN-25.</title>
        <authorList>
            <person name="Ma Y."/>
            <person name="Yang Y."/>
            <person name="Xia J."/>
        </authorList>
    </citation>
    <scope>NUCLEOTIDE SEQUENCE [LARGE SCALE GENOMIC DNA]</scope>
    <source>
        <strain evidence="7 8">YN-25</strain>
    </source>
</reference>
<dbReference type="Pfam" id="PF01566">
    <property type="entry name" value="Nramp"/>
    <property type="match status" value="1"/>
</dbReference>
<evidence type="ECO:0000256" key="5">
    <source>
        <dbReference type="ARBA" id="ARBA00023136"/>
    </source>
</evidence>
<dbReference type="RefSeq" id="WP_148691098.1">
    <property type="nucleotide sequence ID" value="NZ_CP020477.1"/>
</dbReference>
<feature type="transmembrane region" description="Helical" evidence="6">
    <location>
        <begin position="104"/>
        <end position="129"/>
    </location>
</feature>
<feature type="transmembrane region" description="Helical" evidence="6">
    <location>
        <begin position="177"/>
        <end position="197"/>
    </location>
</feature>
<dbReference type="GO" id="GO:0005886">
    <property type="term" value="C:plasma membrane"/>
    <property type="evidence" value="ECO:0007669"/>
    <property type="project" value="TreeGrafter"/>
</dbReference>
<sequence>MSIRDSIRLFGPAWIALLADSDAASILGGVSTGEEYGYKLIWFVLILSIPLFVIQEAVGRLGAVTNSGVSKLVRQYYSKRVSLLSTVPIFFVDFFTYLSEYSGISIGCYLIGINPLIGLLLFFTLHIMIILSKNYEITEKILILISLTMIISSLIIIEPKLYFTKDIFYFSTSKNFLFFLAVNIGAVVTPPCMLIYQSSATALKYSELSINKSKKVRWVNLETLAGSLVTELVIVFSEIIGTGILNIDPTNAQQLVNALNQFHYIFGIILISSGFLTLIVVSLSSAWGVLEALDKNNYNNVIKIYIIESIPAMIIIALLSNNFSEIFDFVLTLLSLSPLVIAIPAILIGILIRNKKIMKEFSYTKSRSILYFIMLSLVIIGGIIGLLYL</sequence>
<protein>
    <submittedName>
        <fullName evidence="7">Mn2+ and Fe2+ transporter</fullName>
    </submittedName>
</protein>